<keyword evidence="1" id="KW-0472">Membrane</keyword>
<name>A0AAD7DYD6_MYCRO</name>
<feature type="transmembrane region" description="Helical" evidence="1">
    <location>
        <begin position="178"/>
        <end position="200"/>
    </location>
</feature>
<dbReference type="Gene3D" id="3.40.50.1820">
    <property type="entry name" value="alpha/beta hydrolase"/>
    <property type="match status" value="1"/>
</dbReference>
<keyword evidence="3" id="KW-1185">Reference proteome</keyword>
<gene>
    <name evidence="2" type="ORF">B0H17DRAFT_1157846</name>
</gene>
<proteinExistence type="predicted"/>
<feature type="transmembrane region" description="Helical" evidence="1">
    <location>
        <begin position="12"/>
        <end position="32"/>
    </location>
</feature>
<dbReference type="Proteomes" id="UP001221757">
    <property type="component" value="Unassembled WGS sequence"/>
</dbReference>
<keyword evidence="1" id="KW-1133">Transmembrane helix</keyword>
<evidence type="ECO:0008006" key="4">
    <source>
        <dbReference type="Google" id="ProtNLM"/>
    </source>
</evidence>
<sequence length="525" mass="58379">MIGQSLPEYYFVRVCIAGLRLVAPASVAYLLTCAAARSILVSPVLGVVAVCEALFWVIFLLRRRRFNKATPPVPPRLSRSGRRELFEKCASQITDDYPSGWFLPPNSEIKRDNVHEWILWAMFASTPEHASPEWDEEIDEYVSVVEKTLGRKLDPGRAHGVKSLRLSFDPIHMLHRPLVWYTIVALVDTLTSVLLLSLGFKHYAPRRPAFRTFPSRPLLTLFSKSAATPHFPYWYRPPRAGGSKNPILFLHGIGIGLHPYVPLFREILRADPTQSLLLVEFLPVSMRITGPMPPRRTTLAAINTILEDLDIPKIVLAAHSYGTFLAAQILAPPPDAESTDDPALLLNRKVTALVLVDPIPFLLHLPAVAHNFLYRHPGARRANEWQLWYFASRDGDVARVLGRCFFWEEGCVWRADLDRFSAAGGGRRVTVVLGGGDQIVPSADVRAYLTGDADDDAREWAQAGGGAERWASRSGALEVLWFAGLDHATVFETKARRRLLMRALDPPGASYGSVDTAPSISSDGL</sequence>
<evidence type="ECO:0000256" key="1">
    <source>
        <dbReference type="SAM" id="Phobius"/>
    </source>
</evidence>
<reference evidence="2" key="1">
    <citation type="submission" date="2023-03" db="EMBL/GenBank/DDBJ databases">
        <title>Massive genome expansion in bonnet fungi (Mycena s.s.) driven by repeated elements and novel gene families across ecological guilds.</title>
        <authorList>
            <consortium name="Lawrence Berkeley National Laboratory"/>
            <person name="Harder C.B."/>
            <person name="Miyauchi S."/>
            <person name="Viragh M."/>
            <person name="Kuo A."/>
            <person name="Thoen E."/>
            <person name="Andreopoulos B."/>
            <person name="Lu D."/>
            <person name="Skrede I."/>
            <person name="Drula E."/>
            <person name="Henrissat B."/>
            <person name="Morin E."/>
            <person name="Kohler A."/>
            <person name="Barry K."/>
            <person name="LaButti K."/>
            <person name="Morin E."/>
            <person name="Salamov A."/>
            <person name="Lipzen A."/>
            <person name="Mereny Z."/>
            <person name="Hegedus B."/>
            <person name="Baldrian P."/>
            <person name="Stursova M."/>
            <person name="Weitz H."/>
            <person name="Taylor A."/>
            <person name="Grigoriev I.V."/>
            <person name="Nagy L.G."/>
            <person name="Martin F."/>
            <person name="Kauserud H."/>
        </authorList>
    </citation>
    <scope>NUCLEOTIDE SEQUENCE</scope>
    <source>
        <strain evidence="2">CBHHK067</strain>
    </source>
</reference>
<dbReference type="SUPFAM" id="SSF53474">
    <property type="entry name" value="alpha/beta-Hydrolases"/>
    <property type="match status" value="1"/>
</dbReference>
<evidence type="ECO:0000313" key="3">
    <source>
        <dbReference type="Proteomes" id="UP001221757"/>
    </source>
</evidence>
<comment type="caution">
    <text evidence="2">The sequence shown here is derived from an EMBL/GenBank/DDBJ whole genome shotgun (WGS) entry which is preliminary data.</text>
</comment>
<evidence type="ECO:0000313" key="2">
    <source>
        <dbReference type="EMBL" id="KAJ7700819.1"/>
    </source>
</evidence>
<accession>A0AAD7DYD6</accession>
<dbReference type="PANTHER" id="PTHR37471:SF1">
    <property type="entry name" value="AB HYDROLASE-1 DOMAIN-CONTAINING PROTEIN"/>
    <property type="match status" value="1"/>
</dbReference>
<dbReference type="PANTHER" id="PTHR37471">
    <property type="entry name" value="UNNAMED PRODUCT"/>
    <property type="match status" value="1"/>
</dbReference>
<organism evidence="2 3">
    <name type="scientific">Mycena rosella</name>
    <name type="common">Pink bonnet</name>
    <name type="synonym">Agaricus rosellus</name>
    <dbReference type="NCBI Taxonomy" id="1033263"/>
    <lineage>
        <taxon>Eukaryota</taxon>
        <taxon>Fungi</taxon>
        <taxon>Dikarya</taxon>
        <taxon>Basidiomycota</taxon>
        <taxon>Agaricomycotina</taxon>
        <taxon>Agaricomycetes</taxon>
        <taxon>Agaricomycetidae</taxon>
        <taxon>Agaricales</taxon>
        <taxon>Marasmiineae</taxon>
        <taxon>Mycenaceae</taxon>
        <taxon>Mycena</taxon>
    </lineage>
</organism>
<dbReference type="EMBL" id="JARKIE010000019">
    <property type="protein sequence ID" value="KAJ7700819.1"/>
    <property type="molecule type" value="Genomic_DNA"/>
</dbReference>
<dbReference type="AlphaFoldDB" id="A0AAD7DYD6"/>
<keyword evidence="1" id="KW-0812">Transmembrane</keyword>
<feature type="transmembrane region" description="Helical" evidence="1">
    <location>
        <begin position="38"/>
        <end position="61"/>
    </location>
</feature>
<protein>
    <recommendedName>
        <fullName evidence="4">AB hydrolase-1 domain-containing protein</fullName>
    </recommendedName>
</protein>
<dbReference type="InterPro" id="IPR029058">
    <property type="entry name" value="AB_hydrolase_fold"/>
</dbReference>